<feature type="compositionally biased region" description="Basic and acidic residues" evidence="4">
    <location>
        <begin position="1"/>
        <end position="33"/>
    </location>
</feature>
<evidence type="ECO:0000313" key="8">
    <source>
        <dbReference type="Proteomes" id="UP000011083"/>
    </source>
</evidence>
<comment type="similarity">
    <text evidence="1">Belongs to the proteasome subunit S2 family.</text>
</comment>
<dbReference type="Gene3D" id="1.25.10.10">
    <property type="entry name" value="Leucine-rich Repeat Variant"/>
    <property type="match status" value="1"/>
</dbReference>
<dbReference type="InterPro" id="IPR002015">
    <property type="entry name" value="Proteasome/cyclosome_rpt"/>
</dbReference>
<dbReference type="VEuPathDB" id="AmoebaDB:ACA1_105760"/>
<dbReference type="InterPro" id="IPR041433">
    <property type="entry name" value="RPN1_C"/>
</dbReference>
<dbReference type="InterPro" id="IPR016024">
    <property type="entry name" value="ARM-type_fold"/>
</dbReference>
<keyword evidence="3 7" id="KW-0647">Proteasome</keyword>
<evidence type="ECO:0000313" key="7">
    <source>
        <dbReference type="EMBL" id="ELR14265.1"/>
    </source>
</evidence>
<evidence type="ECO:0000256" key="4">
    <source>
        <dbReference type="SAM" id="MobiDB-lite"/>
    </source>
</evidence>
<dbReference type="Proteomes" id="UP000011083">
    <property type="component" value="Unassembled WGS sequence"/>
</dbReference>
<gene>
    <name evidence="7" type="ORF">ACA1_105760</name>
</gene>
<dbReference type="SUPFAM" id="SSF48371">
    <property type="entry name" value="ARM repeat"/>
    <property type="match status" value="1"/>
</dbReference>
<keyword evidence="8" id="KW-1185">Reference proteome</keyword>
<dbReference type="RefSeq" id="XP_004336278.1">
    <property type="nucleotide sequence ID" value="XM_004336230.1"/>
</dbReference>
<feature type="domain" description="26S proteasome non-ATPase regulatory subunit RPN1 C-terminal" evidence="6">
    <location>
        <begin position="804"/>
        <end position="855"/>
    </location>
</feature>
<organism evidence="7 8">
    <name type="scientific">Acanthamoeba castellanii (strain ATCC 30010 / Neff)</name>
    <dbReference type="NCBI Taxonomy" id="1257118"/>
    <lineage>
        <taxon>Eukaryota</taxon>
        <taxon>Amoebozoa</taxon>
        <taxon>Discosea</taxon>
        <taxon>Longamoebia</taxon>
        <taxon>Centramoebida</taxon>
        <taxon>Acanthamoebidae</taxon>
        <taxon>Acanthamoeba</taxon>
    </lineage>
</organism>
<dbReference type="PIRSF" id="PIRSF015965">
    <property type="entry name" value="26S_Psome_Rpn1"/>
    <property type="match status" value="1"/>
</dbReference>
<protein>
    <submittedName>
        <fullName evidence="7">Proteasome/cyclosome repeat containing protein</fullName>
    </submittedName>
</protein>
<evidence type="ECO:0000256" key="3">
    <source>
        <dbReference type="ARBA" id="ARBA00022942"/>
    </source>
</evidence>
<dbReference type="OrthoDB" id="10252509at2759"/>
<dbReference type="Pfam" id="PF18051">
    <property type="entry name" value="RPN1_C"/>
    <property type="match status" value="1"/>
</dbReference>
<name>L8GMH4_ACACF</name>
<evidence type="ECO:0000259" key="5">
    <source>
        <dbReference type="Pfam" id="PF17781"/>
    </source>
</evidence>
<dbReference type="EMBL" id="KB008060">
    <property type="protein sequence ID" value="ELR14265.1"/>
    <property type="molecule type" value="Genomic_DNA"/>
</dbReference>
<dbReference type="GO" id="GO:0042176">
    <property type="term" value="P:regulation of protein catabolic process"/>
    <property type="evidence" value="ECO:0007669"/>
    <property type="project" value="InterPro"/>
</dbReference>
<proteinExistence type="inferred from homology"/>
<dbReference type="GO" id="GO:0008540">
    <property type="term" value="C:proteasome regulatory particle, base subcomplex"/>
    <property type="evidence" value="ECO:0007669"/>
    <property type="project" value="TreeGrafter"/>
</dbReference>
<dbReference type="GeneID" id="14914898"/>
<evidence type="ECO:0000259" key="6">
    <source>
        <dbReference type="Pfam" id="PF18051"/>
    </source>
</evidence>
<dbReference type="PANTHER" id="PTHR10943:SF1">
    <property type="entry name" value="26S PROTEASOME NON-ATPASE REGULATORY SUBUNIT 2"/>
    <property type="match status" value="1"/>
</dbReference>
<evidence type="ECO:0000256" key="2">
    <source>
        <dbReference type="ARBA" id="ARBA00022737"/>
    </source>
</evidence>
<dbReference type="AlphaFoldDB" id="L8GMH4"/>
<dbReference type="GO" id="GO:0034515">
    <property type="term" value="C:proteasome storage granule"/>
    <property type="evidence" value="ECO:0007669"/>
    <property type="project" value="TreeGrafter"/>
</dbReference>
<accession>L8GMH4</accession>
<dbReference type="GO" id="GO:0005634">
    <property type="term" value="C:nucleus"/>
    <property type="evidence" value="ECO:0007669"/>
    <property type="project" value="TreeGrafter"/>
</dbReference>
<dbReference type="Pfam" id="PF17781">
    <property type="entry name" value="RPN1_RPN2_N"/>
    <property type="match status" value="1"/>
</dbReference>
<dbReference type="Pfam" id="PF01851">
    <property type="entry name" value="PC_rep"/>
    <property type="match status" value="3"/>
</dbReference>
<evidence type="ECO:0000256" key="1">
    <source>
        <dbReference type="ARBA" id="ARBA00005460"/>
    </source>
</evidence>
<dbReference type="GO" id="GO:0043161">
    <property type="term" value="P:proteasome-mediated ubiquitin-dependent protein catabolic process"/>
    <property type="evidence" value="ECO:0007669"/>
    <property type="project" value="TreeGrafter"/>
</dbReference>
<feature type="region of interest" description="Disordered" evidence="4">
    <location>
        <begin position="1"/>
        <end position="44"/>
    </location>
</feature>
<dbReference type="OMA" id="GTCNGDI"/>
<keyword evidence="2" id="KW-0677">Repeat</keyword>
<dbReference type="GO" id="GO:0030234">
    <property type="term" value="F:enzyme regulator activity"/>
    <property type="evidence" value="ECO:0007669"/>
    <property type="project" value="InterPro"/>
</dbReference>
<dbReference type="InterPro" id="IPR016643">
    <property type="entry name" value="26S_Psome_Rpn1"/>
</dbReference>
<dbReference type="PANTHER" id="PTHR10943">
    <property type="entry name" value="26S PROTEASOME NON-ATPASE REGULATORY SUBUNIT"/>
    <property type="match status" value="1"/>
</dbReference>
<sequence length="868" mass="94831">MDTEKKDTTQEQQPADKDQQKGKDKNAKKKKEEEEMSEEDIQKKEELELLVTRTQDADEGIARVALETLKTEIKSATSSMTAVPKPLKFLRPHYDLLKSVYEKLPEGDNKKSLADVVSILAMTMAAEGTRESLHYKLKGNSGDIGSWGHEYVRNLAGEVGQEFQKRSEEGTPADDILELVDIIVPFNMHHNAEHEAIDLLMEVDKLNKVIDHVDDGNLERVCLYLKSCADYVPEPEDTHVLRVTLEIYKKLNRHPAALHMAIRLNDVNEIRAIYESCPDATVKKQLAFILARQNLFHTIDESDESLTEIIYHTNLSEHFLVLARDLDVMEAKTPEDIYKTSTTDNRNTFGANVDSARNNLASTFVNAFVNAAFGQDKLMTDEETKWIYKNREHGMMSAAASLGMILLWDVDGGLTQIDKYLYSKEDYIKAGALLAVGIVNSGVRNDCDPALALLSDYISDSNALMRIGAILGLGIAYAGSAREDMMELITPALEDSSASMEVVGIAALALGMIFVGTAQADIAQNMLGVLMESDETRLKSTHARFLSLGLGLLFLTKQEDADVTLATLKAIEGEAGRYAYLTVDACAYAGTANVLKVQSLLSVCGEHLEKDNSHQAVAVLGIAMIAMGEDLGRTASPSSAEPFPLALGLLAVGDPSVSVMDTLQGLTHDADPEVSQGAIFGLGLIAAGTNNSRAAKLLRSLSAYYYKEPNLLFVVRLAQGLLHVGKGTLALAPFPSEGMHRVAFASLLATMHACLDMKNLIMGKSHYLLYTLVSAIYPRMLMTFDENLKPLQVPVRVGTAVDVVGQAGHPKTITGSQTHTTPVLIGHGERAELATDDYVSVTPIMEGFVILKKKEEEDAALTTGKAKQ</sequence>
<dbReference type="InterPro" id="IPR011989">
    <property type="entry name" value="ARM-like"/>
</dbReference>
<dbReference type="STRING" id="1257118.L8GMH4"/>
<feature type="domain" description="RPN1 N-terminal" evidence="5">
    <location>
        <begin position="47"/>
        <end position="340"/>
    </location>
</feature>
<dbReference type="KEGG" id="acan:ACA1_105760"/>
<dbReference type="InterPro" id="IPR040892">
    <property type="entry name" value="RPN1_N"/>
</dbReference>
<reference evidence="7 8" key="1">
    <citation type="journal article" date="2013" name="Genome Biol.">
        <title>Genome of Acanthamoeba castellanii highlights extensive lateral gene transfer and early evolution of tyrosine kinase signaling.</title>
        <authorList>
            <person name="Clarke M."/>
            <person name="Lohan A.J."/>
            <person name="Liu B."/>
            <person name="Lagkouvardos I."/>
            <person name="Roy S."/>
            <person name="Zafar N."/>
            <person name="Bertelli C."/>
            <person name="Schilde C."/>
            <person name="Kianianmomeni A."/>
            <person name="Burglin T.R."/>
            <person name="Frech C."/>
            <person name="Turcotte B."/>
            <person name="Kopec K.O."/>
            <person name="Synnott J.M."/>
            <person name="Choo C."/>
            <person name="Paponov I."/>
            <person name="Finkler A."/>
            <person name="Soon Heng Tan C."/>
            <person name="Hutchins A.P."/>
            <person name="Weinmeier T."/>
            <person name="Rattei T."/>
            <person name="Chu J.S."/>
            <person name="Gimenez G."/>
            <person name="Irimia M."/>
            <person name="Rigden D.J."/>
            <person name="Fitzpatrick D.A."/>
            <person name="Lorenzo-Morales J."/>
            <person name="Bateman A."/>
            <person name="Chiu C.H."/>
            <person name="Tang P."/>
            <person name="Hegemann P."/>
            <person name="Fromm H."/>
            <person name="Raoult D."/>
            <person name="Greub G."/>
            <person name="Miranda-Saavedra D."/>
            <person name="Chen N."/>
            <person name="Nash P."/>
            <person name="Ginger M.L."/>
            <person name="Horn M."/>
            <person name="Schaap P."/>
            <person name="Caler L."/>
            <person name="Loftus B."/>
        </authorList>
    </citation>
    <scope>NUCLEOTIDE SEQUENCE [LARGE SCALE GENOMIC DNA]</scope>
    <source>
        <strain evidence="7 8">Neff</strain>
    </source>
</reference>